<keyword evidence="4" id="KW-1185">Reference proteome</keyword>
<evidence type="ECO:0000313" key="4">
    <source>
        <dbReference type="Proteomes" id="UP000659496"/>
    </source>
</evidence>
<accession>A0ABR8PIX1</accession>
<feature type="region of interest" description="Disordered" evidence="1">
    <location>
        <begin position="15"/>
        <end position="43"/>
    </location>
</feature>
<dbReference type="Proteomes" id="UP000659496">
    <property type="component" value="Unassembled WGS sequence"/>
</dbReference>
<feature type="transmembrane region" description="Helical" evidence="2">
    <location>
        <begin position="51"/>
        <end position="70"/>
    </location>
</feature>
<feature type="compositionally biased region" description="Basic and acidic residues" evidence="1">
    <location>
        <begin position="15"/>
        <end position="30"/>
    </location>
</feature>
<organism evidence="3 4">
    <name type="scientific">Sporosarcina gallistercoris</name>
    <dbReference type="NCBI Taxonomy" id="2762245"/>
    <lineage>
        <taxon>Bacteria</taxon>
        <taxon>Bacillati</taxon>
        <taxon>Bacillota</taxon>
        <taxon>Bacilli</taxon>
        <taxon>Bacillales</taxon>
        <taxon>Caryophanaceae</taxon>
        <taxon>Sporosarcina</taxon>
    </lineage>
</organism>
<evidence type="ECO:0008006" key="5">
    <source>
        <dbReference type="Google" id="ProtNLM"/>
    </source>
</evidence>
<sequence>MKPYTDDEMIEKLETLSEPFHPTHEQKESMHATIFQQKNKRKKRSPLQWKPALISLLLLITVMSGVTIMISKPDSHSLGFFAKDVTKSWNHVAMKQESSNDLTSYYLYFDGGTLHVFQNMDIGLSFMGSGMSESEIREAAADHQAKLAKMTLQEGEYQNYTVKKKKNFYEIKVPGKNGFTYTMEKTAPRKYTGEDGIRYSTGQYIE</sequence>
<evidence type="ECO:0000256" key="1">
    <source>
        <dbReference type="SAM" id="MobiDB-lite"/>
    </source>
</evidence>
<comment type="caution">
    <text evidence="3">The sequence shown here is derived from an EMBL/GenBank/DDBJ whole genome shotgun (WGS) entry which is preliminary data.</text>
</comment>
<evidence type="ECO:0000256" key="2">
    <source>
        <dbReference type="SAM" id="Phobius"/>
    </source>
</evidence>
<reference evidence="3 4" key="1">
    <citation type="submission" date="2020-08" db="EMBL/GenBank/DDBJ databases">
        <title>A Genomic Blueprint of the Chicken Gut Microbiome.</title>
        <authorList>
            <person name="Gilroy R."/>
            <person name="Ravi A."/>
            <person name="Getino M."/>
            <person name="Pursley I."/>
            <person name="Horton D.L."/>
            <person name="Alikhan N.-F."/>
            <person name="Baker D."/>
            <person name="Gharbi K."/>
            <person name="Hall N."/>
            <person name="Watson M."/>
            <person name="Adriaenssens E.M."/>
            <person name="Foster-Nyarko E."/>
            <person name="Jarju S."/>
            <person name="Secka A."/>
            <person name="Antonio M."/>
            <person name="Oren A."/>
            <person name="Chaudhuri R."/>
            <person name="La Ragione R.M."/>
            <person name="Hildebrand F."/>
            <person name="Pallen M.J."/>
        </authorList>
    </citation>
    <scope>NUCLEOTIDE SEQUENCE [LARGE SCALE GENOMIC DNA]</scope>
    <source>
        <strain evidence="3 4">Sa3CUA8</strain>
    </source>
</reference>
<evidence type="ECO:0000313" key="3">
    <source>
        <dbReference type="EMBL" id="MBD7908135.1"/>
    </source>
</evidence>
<dbReference type="EMBL" id="JACSQY010000004">
    <property type="protein sequence ID" value="MBD7908135.1"/>
    <property type="molecule type" value="Genomic_DNA"/>
</dbReference>
<protein>
    <recommendedName>
        <fullName evidence="5">DUF4179 domain-containing protein</fullName>
    </recommendedName>
</protein>
<proteinExistence type="predicted"/>
<keyword evidence="2" id="KW-0472">Membrane</keyword>
<gene>
    <name evidence="3" type="ORF">H9659_07330</name>
</gene>
<dbReference type="RefSeq" id="WP_191689286.1">
    <property type="nucleotide sequence ID" value="NZ_JACSQY010000004.1"/>
</dbReference>
<name>A0ABR8PIX1_9BACL</name>
<keyword evidence="2" id="KW-1133">Transmembrane helix</keyword>
<keyword evidence="2" id="KW-0812">Transmembrane</keyword>